<dbReference type="RefSeq" id="WP_052564643.1">
    <property type="nucleotide sequence ID" value="NZ_BAFN01000001.1"/>
</dbReference>
<evidence type="ECO:0000313" key="2">
    <source>
        <dbReference type="Proteomes" id="UP000032309"/>
    </source>
</evidence>
<accession>A0ABQ0K1K8</accession>
<comment type="caution">
    <text evidence="1">The sequence shown here is derived from an EMBL/GenBank/DDBJ whole genome shotgun (WGS) entry which is preliminary data.</text>
</comment>
<name>A0ABQ0K1K8_9BACT</name>
<evidence type="ECO:0008006" key="3">
    <source>
        <dbReference type="Google" id="ProtNLM"/>
    </source>
</evidence>
<protein>
    <recommendedName>
        <fullName evidence="3">Motility protein</fullName>
    </recommendedName>
</protein>
<keyword evidence="2" id="KW-1185">Reference proteome</keyword>
<proteinExistence type="predicted"/>
<dbReference type="Proteomes" id="UP000032309">
    <property type="component" value="Unassembled WGS sequence"/>
</dbReference>
<gene>
    <name evidence="1" type="ORF">BROSI_A3218</name>
</gene>
<reference evidence="2" key="1">
    <citation type="journal article" date="2015" name="Genome Announc.">
        <title>Draft Genome Sequence of an Anaerobic Ammonium-Oxidizing Bacterium, "Candidatus Brocadia sinica".</title>
        <authorList>
            <person name="Oshiki M."/>
            <person name="Shinyako-Hata K."/>
            <person name="Satoh H."/>
            <person name="Okabe S."/>
        </authorList>
    </citation>
    <scope>NUCLEOTIDE SEQUENCE [LARGE SCALE GENOMIC DNA]</scope>
    <source>
        <strain evidence="2">JPN1</strain>
    </source>
</reference>
<dbReference type="EMBL" id="BAFN01000001">
    <property type="protein sequence ID" value="GAN34675.1"/>
    <property type="molecule type" value="Genomic_DNA"/>
</dbReference>
<sequence length="60" mass="6704">MVGNITSKMSIDNNIEMVKKAMDLMKMQGETVLKLIEEQKQANESFINPEGVGKNVDVYA</sequence>
<organism evidence="1 2">
    <name type="scientific">Candidatus Brocadia sinica JPN1</name>
    <dbReference type="NCBI Taxonomy" id="1197129"/>
    <lineage>
        <taxon>Bacteria</taxon>
        <taxon>Pseudomonadati</taxon>
        <taxon>Planctomycetota</taxon>
        <taxon>Candidatus Brocadiia</taxon>
        <taxon>Candidatus Brocadiales</taxon>
        <taxon>Candidatus Brocadiaceae</taxon>
        <taxon>Candidatus Brocadia</taxon>
    </lineage>
</organism>
<evidence type="ECO:0000313" key="1">
    <source>
        <dbReference type="EMBL" id="GAN34675.1"/>
    </source>
</evidence>